<dbReference type="EMBL" id="JARTLD010000012">
    <property type="protein sequence ID" value="MED5016728.1"/>
    <property type="molecule type" value="Genomic_DNA"/>
</dbReference>
<name>A0ABU6PRG9_9BACL</name>
<dbReference type="RefSeq" id="WP_328275997.1">
    <property type="nucleotide sequence ID" value="NZ_JARTLD010000012.1"/>
</dbReference>
<accession>A0ABU6PRG9</accession>
<keyword evidence="2" id="KW-1185">Reference proteome</keyword>
<comment type="caution">
    <text evidence="1">The sequence shown here is derived from an EMBL/GenBank/DDBJ whole genome shotgun (WGS) entry which is preliminary data.</text>
</comment>
<organism evidence="1 2">
    <name type="scientific">Paenibacillus chibensis</name>
    <dbReference type="NCBI Taxonomy" id="59846"/>
    <lineage>
        <taxon>Bacteria</taxon>
        <taxon>Bacillati</taxon>
        <taxon>Bacillota</taxon>
        <taxon>Bacilli</taxon>
        <taxon>Bacillales</taxon>
        <taxon>Paenibacillaceae</taxon>
        <taxon>Paenibacillus</taxon>
    </lineage>
</organism>
<evidence type="ECO:0008006" key="3">
    <source>
        <dbReference type="Google" id="ProtNLM"/>
    </source>
</evidence>
<evidence type="ECO:0000313" key="2">
    <source>
        <dbReference type="Proteomes" id="UP001343257"/>
    </source>
</evidence>
<gene>
    <name evidence="1" type="ORF">P9847_05335</name>
</gene>
<reference evidence="1 2" key="1">
    <citation type="submission" date="2023-03" db="EMBL/GenBank/DDBJ databases">
        <title>Bacillus Genome Sequencing.</title>
        <authorList>
            <person name="Dunlap C."/>
        </authorList>
    </citation>
    <scope>NUCLEOTIDE SEQUENCE [LARGE SCALE GENOMIC DNA]</scope>
    <source>
        <strain evidence="1 2">NRS-52</strain>
    </source>
</reference>
<proteinExistence type="predicted"/>
<dbReference type="Proteomes" id="UP001343257">
    <property type="component" value="Unassembled WGS sequence"/>
</dbReference>
<sequence>MKRESDTEIVRADEKRLIILSLQPQPYGLIMQGIKKHEFRRKFLDTSVNAFIYVSSPVKAIKAYIEFDAPIVDEVDPIGRIAEQEGSGTLSGILAYMKGLKNGYAIPIRSFREIEPLTLKELKNSYHFTAPQSYILADSRPELKEELLRRLQND</sequence>
<protein>
    <recommendedName>
        <fullName evidence="3">ASCH domain-containing protein</fullName>
    </recommendedName>
</protein>
<evidence type="ECO:0000313" key="1">
    <source>
        <dbReference type="EMBL" id="MED5016728.1"/>
    </source>
</evidence>